<protein>
    <submittedName>
        <fullName evidence="2">Uncharacterized protein</fullName>
    </submittedName>
</protein>
<accession>A0RY83</accession>
<dbReference type="KEGG" id="csy:CENSYa_1683"/>
<dbReference type="HOGENOM" id="CLU_1340690_0_0_2"/>
<feature type="region of interest" description="Disordered" evidence="1">
    <location>
        <begin position="1"/>
        <end position="22"/>
    </location>
</feature>
<evidence type="ECO:0000313" key="3">
    <source>
        <dbReference type="Proteomes" id="UP000000758"/>
    </source>
</evidence>
<gene>
    <name evidence="2" type="ordered locus">CENSYa_1683</name>
</gene>
<reference evidence="2 3" key="1">
    <citation type="journal article" date="2006" name="Proc. Natl. Acad. Sci. U.S.A.">
        <title>Genomic analysis of the uncultivated marine crenarchaeote Cenarchaeum symbiosum.</title>
        <authorList>
            <person name="Hallam S.J."/>
            <person name="Konstantinidis K.T."/>
            <person name="Putnam N."/>
            <person name="Schleper C."/>
            <person name="Watanabe Y."/>
            <person name="Sugahara J."/>
            <person name="Preston C."/>
            <person name="de la Torre J."/>
            <person name="Richardson P.M."/>
            <person name="DeLong E.F."/>
        </authorList>
    </citation>
    <scope>NUCLEOTIDE SEQUENCE [LARGE SCALE GENOMIC DNA]</scope>
    <source>
        <strain evidence="3">A</strain>
    </source>
</reference>
<dbReference type="EnsemblBacteria" id="ABK78300">
    <property type="protein sequence ID" value="ABK78300"/>
    <property type="gene ID" value="CENSYa_1683"/>
</dbReference>
<sequence>MRITGTFRDGYVPDSSSPQPSSNVVELFGGDKHIVRILNSSGKPDKYEGTIAIGASNQSYSGVVVAAHSIDIEPGHTFRFHDMTGKESNLTKFLSVKHGMARQNLNIDAAFIPITATDITMGSKVRAHDGTVTEVIWGRLADVERLQEITIYGWYNNGPGDLMYKNATYIGDGIIFRNVGIGTYPSQGGDSGSAIVYHGGIRQP</sequence>
<dbReference type="AlphaFoldDB" id="A0RY83"/>
<proteinExistence type="predicted"/>
<keyword evidence="3" id="KW-1185">Reference proteome</keyword>
<name>A0RY83_CENSY</name>
<dbReference type="Proteomes" id="UP000000758">
    <property type="component" value="Chromosome"/>
</dbReference>
<evidence type="ECO:0000313" key="2">
    <source>
        <dbReference type="EMBL" id="ABK78300.1"/>
    </source>
</evidence>
<organism evidence="2 3">
    <name type="scientific">Cenarchaeum symbiosum (strain A)</name>
    <dbReference type="NCBI Taxonomy" id="414004"/>
    <lineage>
        <taxon>Archaea</taxon>
        <taxon>Nitrososphaerota</taxon>
        <taxon>Candidatus Cenarchaeales</taxon>
        <taxon>Candidatus Cenarchaeaceae</taxon>
        <taxon>Candidatus Cenarchaeum</taxon>
    </lineage>
</organism>
<evidence type="ECO:0000256" key="1">
    <source>
        <dbReference type="SAM" id="MobiDB-lite"/>
    </source>
</evidence>
<dbReference type="EMBL" id="DP000238">
    <property type="protein sequence ID" value="ABK78300.1"/>
    <property type="molecule type" value="Genomic_DNA"/>
</dbReference>